<dbReference type="Gene3D" id="3.40.50.720">
    <property type="entry name" value="NAD(P)-binding Rossmann-like Domain"/>
    <property type="match status" value="1"/>
</dbReference>
<dbReference type="STRING" id="144197.ENSSPAP00000024401"/>
<dbReference type="PANTHER" id="PTHR43157">
    <property type="entry name" value="PHOSPHATIDYLINOSITOL-GLYCAN BIOSYNTHESIS CLASS F PROTEIN-RELATED"/>
    <property type="match status" value="1"/>
</dbReference>
<dbReference type="Ensembl" id="ENSSPAT00000024803.1">
    <property type="protein sequence ID" value="ENSSPAP00000024401.1"/>
    <property type="gene ID" value="ENSSPAG00000018439.1"/>
</dbReference>
<evidence type="ECO:0000256" key="1">
    <source>
        <dbReference type="ARBA" id="ARBA00006484"/>
    </source>
</evidence>
<feature type="signal peptide" evidence="3">
    <location>
        <begin position="1"/>
        <end position="18"/>
    </location>
</feature>
<dbReference type="GeneTree" id="ENSGT00940000163763"/>
<dbReference type="PRINTS" id="PR00081">
    <property type="entry name" value="GDHRDH"/>
</dbReference>
<dbReference type="InterPro" id="IPR036291">
    <property type="entry name" value="NAD(P)-bd_dom_sf"/>
</dbReference>
<protein>
    <submittedName>
        <fullName evidence="4">Retinol dehydrogenase 12-like</fullName>
    </submittedName>
</protein>
<accession>A0A3B5AVB2</accession>
<evidence type="ECO:0000256" key="3">
    <source>
        <dbReference type="SAM" id="SignalP"/>
    </source>
</evidence>
<name>A0A3B5AVB2_9TELE</name>
<sequence length="327" mass="36156">MTWSWMSGLDVFCHPVWAISTALLALFVRTQRNNARWNPGTCEVRLTGKTAIVTGANTGIGKFIALDFARRGARVILACRSEVRGTAALNEIREKTGNSDVHLRLVDLSSLESVRAFAKRILEEEKALHILVNNAGVSGLPKQITKDGLDASFATNHLGPFLLTNLLLDLIKRSAPARIVTVSSTNHKKGEVNFSHFKGENLRYHFDQVYNHTKLHNIICTNELARRLQDTGVTANSVHPGVVMTEVMRHYPLWIRCIFNLIGFFFFKSSEGGAVSPIYCAVAEELEGVTGKYFDSDCSLVLPAPLARDAALAVKDFDVCEKLTSKL</sequence>
<evidence type="ECO:0000313" key="4">
    <source>
        <dbReference type="Ensembl" id="ENSSPAP00000024401.1"/>
    </source>
</evidence>
<keyword evidence="2" id="KW-0560">Oxidoreductase</keyword>
<dbReference type="AlphaFoldDB" id="A0A3B5AVB2"/>
<comment type="similarity">
    <text evidence="1">Belongs to the short-chain dehydrogenases/reductases (SDR) family.</text>
</comment>
<evidence type="ECO:0000256" key="2">
    <source>
        <dbReference type="ARBA" id="ARBA00023002"/>
    </source>
</evidence>
<feature type="chain" id="PRO_5017203403" evidence="3">
    <location>
        <begin position="19"/>
        <end position="327"/>
    </location>
</feature>
<dbReference type="PANTHER" id="PTHR43157:SF30">
    <property type="entry name" value="RETINOL DEHYDROGENASE 11-LIKE"/>
    <property type="match status" value="1"/>
</dbReference>
<reference evidence="4" key="1">
    <citation type="submission" date="2023-09" db="UniProtKB">
        <authorList>
            <consortium name="Ensembl"/>
        </authorList>
    </citation>
    <scope>IDENTIFICATION</scope>
</reference>
<keyword evidence="3" id="KW-0732">Signal</keyword>
<dbReference type="Pfam" id="PF00106">
    <property type="entry name" value="adh_short"/>
    <property type="match status" value="1"/>
</dbReference>
<dbReference type="GO" id="GO:0016491">
    <property type="term" value="F:oxidoreductase activity"/>
    <property type="evidence" value="ECO:0007669"/>
    <property type="project" value="UniProtKB-KW"/>
</dbReference>
<organism evidence="4">
    <name type="scientific">Stegastes partitus</name>
    <name type="common">bicolor damselfish</name>
    <dbReference type="NCBI Taxonomy" id="144197"/>
    <lineage>
        <taxon>Eukaryota</taxon>
        <taxon>Metazoa</taxon>
        <taxon>Chordata</taxon>
        <taxon>Craniata</taxon>
        <taxon>Vertebrata</taxon>
        <taxon>Euteleostomi</taxon>
        <taxon>Actinopterygii</taxon>
        <taxon>Neopterygii</taxon>
        <taxon>Teleostei</taxon>
        <taxon>Neoteleostei</taxon>
        <taxon>Acanthomorphata</taxon>
        <taxon>Ovalentaria</taxon>
        <taxon>Pomacentridae</taxon>
        <taxon>Stegastes</taxon>
    </lineage>
</organism>
<dbReference type="SUPFAM" id="SSF51735">
    <property type="entry name" value="NAD(P)-binding Rossmann-fold domains"/>
    <property type="match status" value="1"/>
</dbReference>
<dbReference type="InterPro" id="IPR002347">
    <property type="entry name" value="SDR_fam"/>
</dbReference>
<proteinExistence type="inferred from homology"/>